<dbReference type="SUPFAM" id="SSF49478">
    <property type="entry name" value="Cna protein B-type domain"/>
    <property type="match status" value="1"/>
</dbReference>
<evidence type="ECO:0000313" key="2">
    <source>
        <dbReference type="Proteomes" id="UP000318626"/>
    </source>
</evidence>
<protein>
    <recommendedName>
        <fullName evidence="3">Carboxypeptidase regulatory-like domain-containing protein</fullName>
    </recommendedName>
</protein>
<name>A0A518C703_9BACT</name>
<dbReference type="Proteomes" id="UP000318626">
    <property type="component" value="Chromosome"/>
</dbReference>
<sequence>MTGLRSTAISPKPLCVAADRSLPVGLHVFLPTAGHDWPSDKPVDTRFIGTHMTRTLNCAILFCLMSLVGCQGGNEGVTGTVSLDGKPLPKAEVVFTPTEGGRPATATTDASGKYDLLYTINQKGAPAGEYVVRIRTATTTTGEDGRDIQSPELVPAKYNQQSELVVEVKEGAANQFDFDLKSE</sequence>
<dbReference type="AlphaFoldDB" id="A0A518C703"/>
<proteinExistence type="predicted"/>
<evidence type="ECO:0000313" key="1">
    <source>
        <dbReference type="EMBL" id="QDU75006.1"/>
    </source>
</evidence>
<dbReference type="EMBL" id="CP036289">
    <property type="protein sequence ID" value="QDU75006.1"/>
    <property type="molecule type" value="Genomic_DNA"/>
</dbReference>
<gene>
    <name evidence="1" type="ORF">Pan97_20260</name>
</gene>
<dbReference type="KEGG" id="bvo:Pan97_20260"/>
<reference evidence="2" key="1">
    <citation type="submission" date="2019-02" db="EMBL/GenBank/DDBJ databases">
        <title>Deep-cultivation of Planctomycetes and their phenomic and genomic characterization uncovers novel biology.</title>
        <authorList>
            <person name="Wiegand S."/>
            <person name="Jogler M."/>
            <person name="Boedeker C."/>
            <person name="Pinto D."/>
            <person name="Vollmers J."/>
            <person name="Rivas-Marin E."/>
            <person name="Kohn T."/>
            <person name="Peeters S.H."/>
            <person name="Heuer A."/>
            <person name="Rast P."/>
            <person name="Oberbeckmann S."/>
            <person name="Bunk B."/>
            <person name="Jeske O."/>
            <person name="Meyerdierks A."/>
            <person name="Storesund J.E."/>
            <person name="Kallscheuer N."/>
            <person name="Luecker S."/>
            <person name="Lage O.M."/>
            <person name="Pohl T."/>
            <person name="Merkel B.J."/>
            <person name="Hornburger P."/>
            <person name="Mueller R.-W."/>
            <person name="Bruemmer F."/>
            <person name="Labrenz M."/>
            <person name="Spormann A.M."/>
            <person name="Op den Camp H."/>
            <person name="Overmann J."/>
            <person name="Amann R."/>
            <person name="Jetten M.S.M."/>
            <person name="Mascher T."/>
            <person name="Medema M.H."/>
            <person name="Devos D.P."/>
            <person name="Kaster A.-K."/>
            <person name="Ovreas L."/>
            <person name="Rohde M."/>
            <person name="Galperin M.Y."/>
            <person name="Jogler C."/>
        </authorList>
    </citation>
    <scope>NUCLEOTIDE SEQUENCE [LARGE SCALE GENOMIC DNA]</scope>
    <source>
        <strain evidence="2">Pan97</strain>
    </source>
</reference>
<evidence type="ECO:0008006" key="3">
    <source>
        <dbReference type="Google" id="ProtNLM"/>
    </source>
</evidence>
<organism evidence="1 2">
    <name type="scientific">Bremerella volcania</name>
    <dbReference type="NCBI Taxonomy" id="2527984"/>
    <lineage>
        <taxon>Bacteria</taxon>
        <taxon>Pseudomonadati</taxon>
        <taxon>Planctomycetota</taxon>
        <taxon>Planctomycetia</taxon>
        <taxon>Pirellulales</taxon>
        <taxon>Pirellulaceae</taxon>
        <taxon>Bremerella</taxon>
    </lineage>
</organism>
<dbReference type="Gene3D" id="2.60.40.1120">
    <property type="entry name" value="Carboxypeptidase-like, regulatory domain"/>
    <property type="match status" value="1"/>
</dbReference>
<keyword evidence="2" id="KW-1185">Reference proteome</keyword>
<accession>A0A518C703</accession>